<accession>A0ABW6AR29</accession>
<sequence length="213" mass="24719">MSLSIEQKRLAVINQFFDQYLEPFFLRELARVPIDCHLAKSMLIFSALDFYGKIHRVGENGFPQKTNGERNYSIFNDSEKNYVSFIEAFFPSEHSCKGILFYRIFRCGIMHQIVPKGAGVTYLPEKNEMFFNQRFPNGQDVPILNLFPLEEIVKQSIYDFKNYLMHDGHDSQVEQIYSDLIAYPDSFGDFMKLGDAINETPGITTIFDDCRTT</sequence>
<protein>
    <submittedName>
        <fullName evidence="1">Uncharacterized protein</fullName>
    </submittedName>
</protein>
<evidence type="ECO:0000313" key="2">
    <source>
        <dbReference type="Proteomes" id="UP001597512"/>
    </source>
</evidence>
<name>A0ABW6AR29_9BACT</name>
<proteinExistence type="predicted"/>
<dbReference type="RefSeq" id="WP_381508243.1">
    <property type="nucleotide sequence ID" value="NZ_JBHUOM010000044.1"/>
</dbReference>
<dbReference type="Proteomes" id="UP001597512">
    <property type="component" value="Unassembled WGS sequence"/>
</dbReference>
<comment type="caution">
    <text evidence="1">The sequence shown here is derived from an EMBL/GenBank/DDBJ whole genome shotgun (WGS) entry which is preliminary data.</text>
</comment>
<organism evidence="1 2">
    <name type="scientific">Spirosoma flavum</name>
    <dbReference type="NCBI Taxonomy" id="2048557"/>
    <lineage>
        <taxon>Bacteria</taxon>
        <taxon>Pseudomonadati</taxon>
        <taxon>Bacteroidota</taxon>
        <taxon>Cytophagia</taxon>
        <taxon>Cytophagales</taxon>
        <taxon>Cytophagaceae</taxon>
        <taxon>Spirosoma</taxon>
    </lineage>
</organism>
<reference evidence="2" key="1">
    <citation type="journal article" date="2019" name="Int. J. Syst. Evol. Microbiol.">
        <title>The Global Catalogue of Microorganisms (GCM) 10K type strain sequencing project: providing services to taxonomists for standard genome sequencing and annotation.</title>
        <authorList>
            <consortium name="The Broad Institute Genomics Platform"/>
            <consortium name="The Broad Institute Genome Sequencing Center for Infectious Disease"/>
            <person name="Wu L."/>
            <person name="Ma J."/>
        </authorList>
    </citation>
    <scope>NUCLEOTIDE SEQUENCE [LARGE SCALE GENOMIC DNA]</scope>
    <source>
        <strain evidence="2">KCTC 52490</strain>
    </source>
</reference>
<dbReference type="EMBL" id="JBHUOM010000044">
    <property type="protein sequence ID" value="MFD2937815.1"/>
    <property type="molecule type" value="Genomic_DNA"/>
</dbReference>
<evidence type="ECO:0000313" key="1">
    <source>
        <dbReference type="EMBL" id="MFD2937815.1"/>
    </source>
</evidence>
<gene>
    <name evidence="1" type="ORF">ACFS25_28870</name>
</gene>
<keyword evidence="2" id="KW-1185">Reference proteome</keyword>